<dbReference type="Proteomes" id="UP001171299">
    <property type="component" value="Unassembled WGS sequence"/>
</dbReference>
<comment type="similarity">
    <text evidence="1">Belongs to the DsrB family.</text>
</comment>
<sequence>MKVNDRVTVKTDGGPRRSGTILAVEPFNEGVMYLVALEDYPLGIWFFNENDHADGVFVEPYVPSP</sequence>
<organism evidence="3 4">
    <name type="scientific">Pantoea phytobeneficialis</name>
    <dbReference type="NCBI Taxonomy" id="2052056"/>
    <lineage>
        <taxon>Bacteria</taxon>
        <taxon>Pseudomonadati</taxon>
        <taxon>Pseudomonadota</taxon>
        <taxon>Gammaproteobacteria</taxon>
        <taxon>Enterobacterales</taxon>
        <taxon>Erwiniaceae</taxon>
        <taxon>Pantoea</taxon>
    </lineage>
</organism>
<dbReference type="NCBIfam" id="NF007981">
    <property type="entry name" value="PRK10708.1"/>
    <property type="match status" value="1"/>
</dbReference>
<dbReference type="Proteomes" id="UP000424872">
    <property type="component" value="Chromosome"/>
</dbReference>
<dbReference type="KEGG" id="ppho:CTZ24_16635"/>
<reference evidence="4" key="1">
    <citation type="submission" date="2017-11" db="EMBL/GenBank/DDBJ databases">
        <title>Genome sequence of Pantoea sp. MSR2.</title>
        <authorList>
            <person name="Nascimento F.X."/>
        </authorList>
    </citation>
    <scope>NUCLEOTIDE SEQUENCE [LARGE SCALE GENOMIC DNA]</scope>
    <source>
        <strain evidence="4">MSR2</strain>
    </source>
</reference>
<dbReference type="HAMAP" id="MF_01549">
    <property type="entry name" value="DsrB"/>
    <property type="match status" value="1"/>
</dbReference>
<name>A0AAP9H804_9GAMM</name>
<dbReference type="EMBL" id="JAUOOM010000022">
    <property type="protein sequence ID" value="MDO6408847.1"/>
    <property type="molecule type" value="Genomic_DNA"/>
</dbReference>
<reference evidence="3" key="2">
    <citation type="journal article" date="2020" name="Environ. Microbiol.">
        <title>The extreme plant-growth-promoting properties of Pantoea phytobeneficialis MSR2 revealed by functional and genomic analysis.</title>
        <authorList>
            <person name="Nascimento F.X."/>
            <person name="Hernandez A.G."/>
            <person name="Glick B.R."/>
            <person name="Rossi M.J."/>
        </authorList>
    </citation>
    <scope>NUCLEOTIDE SEQUENCE</scope>
    <source>
        <strain evidence="3">MSR2</strain>
    </source>
</reference>
<evidence type="ECO:0000313" key="5">
    <source>
        <dbReference type="Proteomes" id="UP001171299"/>
    </source>
</evidence>
<proteinExistence type="inferred from homology"/>
<protein>
    <recommendedName>
        <fullName evidence="1">Protein DsrB</fullName>
    </recommendedName>
</protein>
<keyword evidence="5" id="KW-1185">Reference proteome</keyword>
<dbReference type="InterPro" id="IPR019717">
    <property type="entry name" value="Dextransucrase_DSRB"/>
</dbReference>
<dbReference type="EMBL" id="CP024636">
    <property type="protein sequence ID" value="QGR07959.1"/>
    <property type="molecule type" value="Genomic_DNA"/>
</dbReference>
<evidence type="ECO:0000256" key="1">
    <source>
        <dbReference type="HAMAP-Rule" id="MF_01549"/>
    </source>
</evidence>
<dbReference type="RefSeq" id="WP_208724109.1">
    <property type="nucleotide sequence ID" value="NZ_CP024636.1"/>
</dbReference>
<dbReference type="AlphaFoldDB" id="A0AAP9H804"/>
<evidence type="ECO:0000313" key="3">
    <source>
        <dbReference type="EMBL" id="QGR07959.1"/>
    </source>
</evidence>
<evidence type="ECO:0000313" key="2">
    <source>
        <dbReference type="EMBL" id="MDO6408847.1"/>
    </source>
</evidence>
<gene>
    <name evidence="1 2" type="primary">dsrB</name>
    <name evidence="3" type="ORF">CTZ24_16635</name>
    <name evidence="2" type="ORF">Q3404_19950</name>
</gene>
<evidence type="ECO:0000313" key="4">
    <source>
        <dbReference type="Proteomes" id="UP000424872"/>
    </source>
</evidence>
<reference evidence="2" key="3">
    <citation type="submission" date="2023-07" db="EMBL/GenBank/DDBJ databases">
        <title>The extreme plant-growth-promoting properties of Pantoea phytobeneficialis PF55 revealed by functional and genomic analysis.</title>
        <authorList>
            <person name="Nascimento F.X."/>
            <person name="Marcio R.J."/>
        </authorList>
    </citation>
    <scope>NUCLEOTIDE SEQUENCE</scope>
    <source>
        <strain evidence="2">PF55</strain>
    </source>
</reference>
<dbReference type="Pfam" id="PF10781">
    <property type="entry name" value="DSRB"/>
    <property type="match status" value="1"/>
</dbReference>
<accession>A0AAP9H804</accession>